<dbReference type="OrthoDB" id="8225825at2"/>
<organism evidence="3 4">
    <name type="scientific">Micromonospora olivasterospora</name>
    <dbReference type="NCBI Taxonomy" id="1880"/>
    <lineage>
        <taxon>Bacteria</taxon>
        <taxon>Bacillati</taxon>
        <taxon>Actinomycetota</taxon>
        <taxon>Actinomycetes</taxon>
        <taxon>Micromonosporales</taxon>
        <taxon>Micromonosporaceae</taxon>
        <taxon>Micromonospora</taxon>
    </lineage>
</organism>
<name>A0A562I479_MICOL</name>
<dbReference type="RefSeq" id="WP_145772885.1">
    <property type="nucleotide sequence ID" value="NZ_JBIAZH010000050.1"/>
</dbReference>
<comment type="caution">
    <text evidence="3">The sequence shown here is derived from an EMBL/GenBank/DDBJ whole genome shotgun (WGS) entry which is preliminary data.</text>
</comment>
<dbReference type="AlphaFoldDB" id="A0A562I479"/>
<dbReference type="InterPro" id="IPR004378">
    <property type="entry name" value="F420H2_quin_Rdtase"/>
</dbReference>
<dbReference type="GO" id="GO:0016491">
    <property type="term" value="F:oxidoreductase activity"/>
    <property type="evidence" value="ECO:0007669"/>
    <property type="project" value="InterPro"/>
</dbReference>
<proteinExistence type="inferred from homology"/>
<dbReference type="Pfam" id="PF04075">
    <property type="entry name" value="F420H2_quin_red"/>
    <property type="match status" value="1"/>
</dbReference>
<keyword evidence="4" id="KW-1185">Reference proteome</keyword>
<comment type="catalytic activity">
    <reaction evidence="2">
        <text>oxidized coenzyme F420-(gamma-L-Glu)(n) + a quinol + H(+) = reduced coenzyme F420-(gamma-L-Glu)(n) + a quinone</text>
        <dbReference type="Rhea" id="RHEA:39663"/>
        <dbReference type="Rhea" id="RHEA-COMP:12939"/>
        <dbReference type="Rhea" id="RHEA-COMP:14378"/>
        <dbReference type="ChEBI" id="CHEBI:15378"/>
        <dbReference type="ChEBI" id="CHEBI:24646"/>
        <dbReference type="ChEBI" id="CHEBI:132124"/>
        <dbReference type="ChEBI" id="CHEBI:133980"/>
        <dbReference type="ChEBI" id="CHEBI:139511"/>
    </reaction>
</comment>
<dbReference type="Gene3D" id="2.30.110.10">
    <property type="entry name" value="Electron Transport, Fmn-binding Protein, Chain A"/>
    <property type="match status" value="1"/>
</dbReference>
<reference evidence="3 4" key="1">
    <citation type="submission" date="2019-07" db="EMBL/GenBank/DDBJ databases">
        <title>R&amp;d 2014.</title>
        <authorList>
            <person name="Klenk H.-P."/>
        </authorList>
    </citation>
    <scope>NUCLEOTIDE SEQUENCE [LARGE SCALE GENOMIC DNA]</scope>
    <source>
        <strain evidence="3 4">DSM 43868</strain>
    </source>
</reference>
<evidence type="ECO:0000256" key="2">
    <source>
        <dbReference type="ARBA" id="ARBA00049106"/>
    </source>
</evidence>
<accession>A0A562I479</accession>
<evidence type="ECO:0000313" key="3">
    <source>
        <dbReference type="EMBL" id="TWH65606.1"/>
    </source>
</evidence>
<dbReference type="GO" id="GO:0070967">
    <property type="term" value="F:coenzyme F420 binding"/>
    <property type="evidence" value="ECO:0007669"/>
    <property type="project" value="TreeGrafter"/>
</dbReference>
<gene>
    <name evidence="3" type="ORF">JD77_00544</name>
</gene>
<dbReference type="NCBIfam" id="TIGR00026">
    <property type="entry name" value="hi_GC_TIGR00026"/>
    <property type="match status" value="1"/>
</dbReference>
<comment type="similarity">
    <text evidence="1">Belongs to the F420H(2)-dependent quinone reductase family.</text>
</comment>
<evidence type="ECO:0000256" key="1">
    <source>
        <dbReference type="ARBA" id="ARBA00008710"/>
    </source>
</evidence>
<protein>
    <submittedName>
        <fullName evidence="3">Deazaflavin-dependent oxidoreductase (Nitroreductase family)</fullName>
    </submittedName>
</protein>
<dbReference type="Proteomes" id="UP000319825">
    <property type="component" value="Unassembled WGS sequence"/>
</dbReference>
<dbReference type="SUPFAM" id="SSF50475">
    <property type="entry name" value="FMN-binding split barrel"/>
    <property type="match status" value="1"/>
</dbReference>
<dbReference type="PANTHER" id="PTHR39428:SF1">
    <property type="entry name" value="F420H(2)-DEPENDENT QUINONE REDUCTASE RV1261C"/>
    <property type="match status" value="1"/>
</dbReference>
<dbReference type="GO" id="GO:0005886">
    <property type="term" value="C:plasma membrane"/>
    <property type="evidence" value="ECO:0007669"/>
    <property type="project" value="TreeGrafter"/>
</dbReference>
<evidence type="ECO:0000313" key="4">
    <source>
        <dbReference type="Proteomes" id="UP000319825"/>
    </source>
</evidence>
<sequence length="146" mass="16838">MAVPEHDEEIEESPVDWVASHVRRYVETDGAEGSFHGYDALLITTRGRRSGKLRRTALIYGRDDDRIVLVASNGGAARHPNWYLNLSAEPAVEIQIGAERFRGRARTASTRERPRLWEFMTRVFPRYARYQRNTDREIPVVVVERA</sequence>
<dbReference type="EMBL" id="VLKE01000001">
    <property type="protein sequence ID" value="TWH65606.1"/>
    <property type="molecule type" value="Genomic_DNA"/>
</dbReference>
<dbReference type="InterPro" id="IPR012349">
    <property type="entry name" value="Split_barrel_FMN-bd"/>
</dbReference>
<dbReference type="PANTHER" id="PTHR39428">
    <property type="entry name" value="F420H(2)-DEPENDENT QUINONE REDUCTASE RV1261C"/>
    <property type="match status" value="1"/>
</dbReference>